<dbReference type="PRINTS" id="PR00724">
    <property type="entry name" value="CRBOXYPTASEC"/>
</dbReference>
<dbReference type="EC" id="3.4.16.-" evidence="2"/>
<protein>
    <recommendedName>
        <fullName evidence="2">Carboxypeptidase</fullName>
        <ecNumber evidence="2">3.4.16.-</ecNumber>
    </recommendedName>
</protein>
<evidence type="ECO:0000256" key="1">
    <source>
        <dbReference type="ARBA" id="ARBA00009431"/>
    </source>
</evidence>
<name>A0A834ZYT9_9POAL</name>
<dbReference type="InterPro" id="IPR029058">
    <property type="entry name" value="AB_hydrolase_fold"/>
</dbReference>
<dbReference type="PANTHER" id="PTHR11802:SF314">
    <property type="entry name" value="CARBOXYPEPTIDASE"/>
    <property type="match status" value="1"/>
</dbReference>
<keyword evidence="2" id="KW-0121">Carboxypeptidase</keyword>
<keyword evidence="2" id="KW-0378">Hydrolase</keyword>
<keyword evidence="4" id="KW-1185">Reference proteome</keyword>
<feature type="signal peptide" evidence="2">
    <location>
        <begin position="1"/>
        <end position="25"/>
    </location>
</feature>
<gene>
    <name evidence="3" type="ORF">HU200_065289</name>
</gene>
<evidence type="ECO:0000313" key="4">
    <source>
        <dbReference type="Proteomes" id="UP000636709"/>
    </source>
</evidence>
<sequence length="466" mass="51560">MAGRLPAMALLSLLCIFLMFHGAAAISAGTRDGMQRWGYVTPRPKVNMFWWFFKSPNRVSSTCAPWPTILWLQGGPGGSATGRGNFLEIGPRDLNLDPRKFTWLRIADIIFVDSPVGVGFSYADDPSALVKTDSQAVADLVGVIKVLLKKLPTLRSGPFFLVGESYGGKMAAMVGVQLSRAIRNGTITNLMLGGVVIGDGWISPEDFSFSYAQLLHAVSRLNDNAVEDVNKMAVTVKEQMMAGQLAAAQKTWTDQLDLIDSRSDSVARVGYLQNMDNFLLDTGMNPVLENTKSLKSSQLMYRNSQRSHIAPKDIDDLVNKVIKPWLKIIPKSLVWQEATLAVYEELADYFMKPAINEVDELLAAGVNVTVYNGQLDVICPTIGVEAWVSKLKWDGLSHFLSLPRRPLHYCDSAIYCSKQIRAYVRSYKNFAFYWILQAGHMVPVDQPYPAFRMIASATQSPGNTSS</sequence>
<feature type="chain" id="PRO_5033100223" description="Carboxypeptidase" evidence="2">
    <location>
        <begin position="26"/>
        <end position="466"/>
    </location>
</feature>
<dbReference type="OrthoDB" id="664755at2759"/>
<evidence type="ECO:0000256" key="2">
    <source>
        <dbReference type="RuleBase" id="RU361156"/>
    </source>
</evidence>
<dbReference type="SUPFAM" id="SSF53474">
    <property type="entry name" value="alpha/beta-Hydrolases"/>
    <property type="match status" value="1"/>
</dbReference>
<keyword evidence="2" id="KW-0732">Signal</keyword>
<keyword evidence="2" id="KW-0645">Protease</keyword>
<dbReference type="FunFam" id="3.40.50.1820:FF:000123">
    <property type="entry name" value="Carboxypeptidase"/>
    <property type="match status" value="1"/>
</dbReference>
<dbReference type="EMBL" id="JACEFO010002840">
    <property type="protein sequence ID" value="KAF8647652.1"/>
    <property type="molecule type" value="Genomic_DNA"/>
</dbReference>
<dbReference type="Gramene" id="Dexi6A01G0010200.1">
    <property type="protein sequence ID" value="Dexi6A01G0010200.1:cds"/>
    <property type="gene ID" value="Dexi6A01G0010200"/>
</dbReference>
<proteinExistence type="inferred from homology"/>
<dbReference type="PROSITE" id="PS00131">
    <property type="entry name" value="CARBOXYPEPT_SER_SER"/>
    <property type="match status" value="1"/>
</dbReference>
<dbReference type="Pfam" id="PF00450">
    <property type="entry name" value="Peptidase_S10"/>
    <property type="match status" value="1"/>
</dbReference>
<dbReference type="InterPro" id="IPR018202">
    <property type="entry name" value="Ser_caboxypep_ser_AS"/>
</dbReference>
<reference evidence="3" key="1">
    <citation type="submission" date="2020-07" db="EMBL/GenBank/DDBJ databases">
        <title>Genome sequence and genetic diversity analysis of an under-domesticated orphan crop, white fonio (Digitaria exilis).</title>
        <authorList>
            <person name="Bennetzen J.L."/>
            <person name="Chen S."/>
            <person name="Ma X."/>
            <person name="Wang X."/>
            <person name="Yssel A.E.J."/>
            <person name="Chaluvadi S.R."/>
            <person name="Johnson M."/>
            <person name="Gangashetty P."/>
            <person name="Hamidou F."/>
            <person name="Sanogo M.D."/>
            <person name="Zwaenepoel A."/>
            <person name="Wallace J."/>
            <person name="Van De Peer Y."/>
            <person name="Van Deynze A."/>
        </authorList>
    </citation>
    <scope>NUCLEOTIDE SEQUENCE</scope>
    <source>
        <tissue evidence="3">Leaves</tissue>
    </source>
</reference>
<accession>A0A834ZYT9</accession>
<dbReference type="GO" id="GO:0006508">
    <property type="term" value="P:proteolysis"/>
    <property type="evidence" value="ECO:0007669"/>
    <property type="project" value="UniProtKB-KW"/>
</dbReference>
<organism evidence="3 4">
    <name type="scientific">Digitaria exilis</name>
    <dbReference type="NCBI Taxonomy" id="1010633"/>
    <lineage>
        <taxon>Eukaryota</taxon>
        <taxon>Viridiplantae</taxon>
        <taxon>Streptophyta</taxon>
        <taxon>Embryophyta</taxon>
        <taxon>Tracheophyta</taxon>
        <taxon>Spermatophyta</taxon>
        <taxon>Magnoliopsida</taxon>
        <taxon>Liliopsida</taxon>
        <taxon>Poales</taxon>
        <taxon>Poaceae</taxon>
        <taxon>PACMAD clade</taxon>
        <taxon>Panicoideae</taxon>
        <taxon>Panicodae</taxon>
        <taxon>Paniceae</taxon>
        <taxon>Anthephorinae</taxon>
        <taxon>Digitaria</taxon>
    </lineage>
</organism>
<comment type="similarity">
    <text evidence="1 2">Belongs to the peptidase S10 family.</text>
</comment>
<dbReference type="Proteomes" id="UP000636709">
    <property type="component" value="Unassembled WGS sequence"/>
</dbReference>
<dbReference type="Gene3D" id="3.40.50.1820">
    <property type="entry name" value="alpha/beta hydrolase"/>
    <property type="match status" value="1"/>
</dbReference>
<dbReference type="PANTHER" id="PTHR11802">
    <property type="entry name" value="SERINE PROTEASE FAMILY S10 SERINE CARBOXYPEPTIDASE"/>
    <property type="match status" value="1"/>
</dbReference>
<dbReference type="InterPro" id="IPR001563">
    <property type="entry name" value="Peptidase_S10"/>
</dbReference>
<dbReference type="AlphaFoldDB" id="A0A834ZYT9"/>
<evidence type="ECO:0000313" key="3">
    <source>
        <dbReference type="EMBL" id="KAF8647652.1"/>
    </source>
</evidence>
<comment type="caution">
    <text evidence="3">The sequence shown here is derived from an EMBL/GenBank/DDBJ whole genome shotgun (WGS) entry which is preliminary data.</text>
</comment>
<dbReference type="GO" id="GO:0004185">
    <property type="term" value="F:serine-type carboxypeptidase activity"/>
    <property type="evidence" value="ECO:0007669"/>
    <property type="project" value="UniProtKB-UniRule"/>
</dbReference>